<dbReference type="EMBL" id="CP013011">
    <property type="protein sequence ID" value="ALL01709.1"/>
    <property type="molecule type" value="Genomic_DNA"/>
</dbReference>
<feature type="domain" description="NAD/GMP synthase" evidence="12">
    <location>
        <begin position="24"/>
        <end position="265"/>
    </location>
</feature>
<evidence type="ECO:0000313" key="14">
    <source>
        <dbReference type="Proteomes" id="UP000058613"/>
    </source>
</evidence>
<evidence type="ECO:0000256" key="9">
    <source>
        <dbReference type="RuleBase" id="RU003811"/>
    </source>
</evidence>
<dbReference type="KEGG" id="pdl:Pyrde_1666"/>
<feature type="region of interest" description="Disordered" evidence="11">
    <location>
        <begin position="257"/>
        <end position="280"/>
    </location>
</feature>
<gene>
    <name evidence="8" type="primary">nadE</name>
    <name evidence="13" type="ORF">Pyrde_1666</name>
</gene>
<comment type="similarity">
    <text evidence="1 8 9">Belongs to the NAD synthetase family.</text>
</comment>
<feature type="binding site" evidence="8">
    <location>
        <begin position="45"/>
        <end position="52"/>
    </location>
    <ligand>
        <name>ATP</name>
        <dbReference type="ChEBI" id="CHEBI:30616"/>
    </ligand>
</feature>
<dbReference type="STRING" id="1273541.Pyrde_1666"/>
<keyword evidence="3 8" id="KW-0479">Metal-binding</keyword>
<proteinExistence type="inferred from homology"/>
<evidence type="ECO:0000256" key="8">
    <source>
        <dbReference type="HAMAP-Rule" id="MF_00193"/>
    </source>
</evidence>
<evidence type="ECO:0000256" key="6">
    <source>
        <dbReference type="ARBA" id="ARBA00022842"/>
    </source>
</evidence>
<dbReference type="AlphaFoldDB" id="A0A0P0N5K6"/>
<dbReference type="PANTHER" id="PTHR23090">
    <property type="entry name" value="NH 3 /GLUTAMINE-DEPENDENT NAD + SYNTHETASE"/>
    <property type="match status" value="1"/>
</dbReference>
<dbReference type="PATRIC" id="fig|1273541.4.peg.1776"/>
<dbReference type="InterPro" id="IPR014729">
    <property type="entry name" value="Rossmann-like_a/b/a_fold"/>
</dbReference>
<evidence type="ECO:0000256" key="4">
    <source>
        <dbReference type="ARBA" id="ARBA00022741"/>
    </source>
</evidence>
<dbReference type="GO" id="GO:0008795">
    <property type="term" value="F:NAD+ synthase activity"/>
    <property type="evidence" value="ECO:0007669"/>
    <property type="project" value="UniProtKB-UniRule"/>
</dbReference>
<evidence type="ECO:0000256" key="3">
    <source>
        <dbReference type="ARBA" id="ARBA00022723"/>
    </source>
</evidence>
<evidence type="ECO:0000256" key="1">
    <source>
        <dbReference type="ARBA" id="ARBA00005859"/>
    </source>
</evidence>
<sequence length="280" mass="31113">MHNMTRRRVSLEDIVNLDYRGVAETLSAFIQSIVESAGAKGVVVGVSGGVDSATTLALSVKALGPERVLALIMPDSDVTPIQDVEDAKKLVEIFGVEHRTIDIKPIIERYVEEANIKPDRRSLGNLRARVRMTLLYLYANMHNLLVAGTGDRSEILIGYFTKYGDGAVDFLPIGSLYKTQVRRLALHLGIPENIALKPSSPRLWPGHLAEKELGMSYEEVDLALYALFDLGLNIDEAVEATGLPREKVERVLMMHKASEHKRRMPPAPDPSDTVWRFKKS</sequence>
<feature type="binding site" description="in other chain" evidence="8">
    <location>
        <position position="129"/>
    </location>
    <ligand>
        <name>deamido-NAD(+)</name>
        <dbReference type="ChEBI" id="CHEBI:58437"/>
        <note>ligand shared between two neighboring subunits</note>
    </ligand>
</feature>
<dbReference type="GO" id="GO:0005524">
    <property type="term" value="F:ATP binding"/>
    <property type="evidence" value="ECO:0007669"/>
    <property type="project" value="UniProtKB-UniRule"/>
</dbReference>
<evidence type="ECO:0000256" key="7">
    <source>
        <dbReference type="ARBA" id="ARBA00023027"/>
    </source>
</evidence>
<dbReference type="GO" id="GO:0003952">
    <property type="term" value="F:NAD+ synthase (glutamine-hydrolyzing) activity"/>
    <property type="evidence" value="ECO:0007669"/>
    <property type="project" value="InterPro"/>
</dbReference>
<feature type="binding site" evidence="8">
    <location>
        <position position="178"/>
    </location>
    <ligand>
        <name>ATP</name>
        <dbReference type="ChEBI" id="CHEBI:30616"/>
    </ligand>
</feature>
<evidence type="ECO:0000256" key="5">
    <source>
        <dbReference type="ARBA" id="ARBA00022840"/>
    </source>
</evidence>
<feature type="binding site" evidence="8">
    <location>
        <position position="169"/>
    </location>
    <ligand>
        <name>deamido-NAD(+)</name>
        <dbReference type="ChEBI" id="CHEBI:58437"/>
        <note>ligand shared between two neighboring subunits</note>
    </ligand>
</feature>
<dbReference type="PANTHER" id="PTHR23090:SF9">
    <property type="entry name" value="GLUTAMINE-DEPENDENT NAD(+) SYNTHETASE"/>
    <property type="match status" value="1"/>
</dbReference>
<dbReference type="SUPFAM" id="SSF52402">
    <property type="entry name" value="Adenine nucleotide alpha hydrolases-like"/>
    <property type="match status" value="1"/>
</dbReference>
<feature type="binding site" evidence="8">
    <location>
        <position position="51"/>
    </location>
    <ligand>
        <name>Mg(2+)</name>
        <dbReference type="ChEBI" id="CHEBI:18420"/>
    </ligand>
</feature>
<accession>A0A0P0N5K6</accession>
<keyword evidence="7 8" id="KW-0520">NAD</keyword>
<dbReference type="InterPro" id="IPR022926">
    <property type="entry name" value="NH(3)-dep_NAD(+)_synth"/>
</dbReference>
<comment type="pathway">
    <text evidence="8">Cofactor biosynthesis; NAD(+) biosynthesis; NAD(+) from deamido-NAD(+) (ammonia route): step 1/1.</text>
</comment>
<feature type="binding site" evidence="8">
    <location>
        <position position="154"/>
    </location>
    <ligand>
        <name>Mg(2+)</name>
        <dbReference type="ChEBI" id="CHEBI:18420"/>
    </ligand>
</feature>
<keyword evidence="2 8" id="KW-0436">Ligase</keyword>
<comment type="subunit">
    <text evidence="8">Homodimer.</text>
</comment>
<evidence type="ECO:0000259" key="12">
    <source>
        <dbReference type="Pfam" id="PF02540"/>
    </source>
</evidence>
<dbReference type="UniPathway" id="UPA00253">
    <property type="reaction ID" value="UER00333"/>
</dbReference>
<dbReference type="InterPro" id="IPR022310">
    <property type="entry name" value="NAD/GMP_synthase"/>
</dbReference>
<feature type="binding site" evidence="8">
    <location>
        <position position="200"/>
    </location>
    <ligand>
        <name>ATP</name>
        <dbReference type="ChEBI" id="CHEBI:30616"/>
    </ligand>
</feature>
<feature type="binding site" description="in other chain" evidence="8">
    <location>
        <begin position="260"/>
        <end position="261"/>
    </location>
    <ligand>
        <name>deamido-NAD(+)</name>
        <dbReference type="ChEBI" id="CHEBI:58437"/>
        <note>ligand shared between two neighboring subunits</note>
    </ligand>
</feature>
<dbReference type="InterPro" id="IPR003694">
    <property type="entry name" value="NAD_synthase"/>
</dbReference>
<dbReference type="Proteomes" id="UP000058613">
    <property type="component" value="Chromosome"/>
</dbReference>
<evidence type="ECO:0000256" key="11">
    <source>
        <dbReference type="SAM" id="MobiDB-lite"/>
    </source>
</evidence>
<keyword evidence="6 8" id="KW-0460">Magnesium</keyword>
<comment type="function">
    <text evidence="8">Catalyzes the ATP-dependent amidation of deamido-NAD to form NAD. Uses ammonia as a nitrogen source.</text>
</comment>
<dbReference type="CDD" id="cd00553">
    <property type="entry name" value="NAD_synthase"/>
    <property type="match status" value="1"/>
</dbReference>
<dbReference type="HAMAP" id="MF_00193">
    <property type="entry name" value="NadE_ammonia_dep"/>
    <property type="match status" value="1"/>
</dbReference>
<name>A0A0P0N5K6_9CREN</name>
<evidence type="ECO:0000313" key="13">
    <source>
        <dbReference type="EMBL" id="ALL01709.1"/>
    </source>
</evidence>
<dbReference type="GO" id="GO:0009435">
    <property type="term" value="P:NAD+ biosynthetic process"/>
    <property type="evidence" value="ECO:0007669"/>
    <property type="project" value="UniProtKB-UniRule"/>
</dbReference>
<feature type="binding site" evidence="8">
    <location>
        <position position="149"/>
    </location>
    <ligand>
        <name>ATP</name>
        <dbReference type="ChEBI" id="CHEBI:30616"/>
    </ligand>
</feature>
<evidence type="ECO:0000256" key="10">
    <source>
        <dbReference type="RuleBase" id="RU003812"/>
    </source>
</evidence>
<feature type="binding site" description="in other chain" evidence="8">
    <location>
        <position position="162"/>
    </location>
    <ligand>
        <name>deamido-NAD(+)</name>
        <dbReference type="ChEBI" id="CHEBI:58437"/>
        <note>ligand shared between two neighboring subunits</note>
    </ligand>
</feature>
<dbReference type="EC" id="6.3.1.5" evidence="8 10"/>
<dbReference type="GO" id="GO:0005737">
    <property type="term" value="C:cytoplasm"/>
    <property type="evidence" value="ECO:0007669"/>
    <property type="project" value="InterPro"/>
</dbReference>
<organism evidence="13 14">
    <name type="scientific">Pyrodictium delaneyi</name>
    <dbReference type="NCBI Taxonomy" id="1273541"/>
    <lineage>
        <taxon>Archaea</taxon>
        <taxon>Thermoproteota</taxon>
        <taxon>Thermoprotei</taxon>
        <taxon>Desulfurococcales</taxon>
        <taxon>Pyrodictiaceae</taxon>
        <taxon>Pyrodictium</taxon>
    </lineage>
</organism>
<dbReference type="GO" id="GO:0046872">
    <property type="term" value="F:metal ion binding"/>
    <property type="evidence" value="ECO:0007669"/>
    <property type="project" value="UniProtKB-KW"/>
</dbReference>
<reference evidence="13 14" key="1">
    <citation type="submission" date="2015-10" db="EMBL/GenBank/DDBJ databases">
        <title>Complete genome sequence of hyperthermophilic archaeon Pyrodictium delaneyi Su06.</title>
        <authorList>
            <person name="Jung J.-H."/>
            <person name="Lin J."/>
            <person name="Holden J.F."/>
            <person name="Park C.-S."/>
        </authorList>
    </citation>
    <scope>NUCLEOTIDE SEQUENCE [LARGE SCALE GENOMIC DNA]</scope>
    <source>
        <strain evidence="13 14">Su06</strain>
    </source>
</reference>
<dbReference type="NCBIfam" id="NF010587">
    <property type="entry name" value="PRK13980.1"/>
    <property type="match status" value="1"/>
</dbReference>
<keyword evidence="4 8" id="KW-0547">Nucleotide-binding</keyword>
<dbReference type="NCBIfam" id="TIGR00552">
    <property type="entry name" value="nadE"/>
    <property type="match status" value="1"/>
</dbReference>
<comment type="catalytic activity">
    <reaction evidence="8 10">
        <text>deamido-NAD(+) + NH4(+) + ATP = AMP + diphosphate + NAD(+) + H(+)</text>
        <dbReference type="Rhea" id="RHEA:21188"/>
        <dbReference type="ChEBI" id="CHEBI:15378"/>
        <dbReference type="ChEBI" id="CHEBI:28938"/>
        <dbReference type="ChEBI" id="CHEBI:30616"/>
        <dbReference type="ChEBI" id="CHEBI:33019"/>
        <dbReference type="ChEBI" id="CHEBI:57540"/>
        <dbReference type="ChEBI" id="CHEBI:58437"/>
        <dbReference type="ChEBI" id="CHEBI:456215"/>
        <dbReference type="EC" id="6.3.1.5"/>
    </reaction>
</comment>
<dbReference type="GO" id="GO:0004359">
    <property type="term" value="F:glutaminase activity"/>
    <property type="evidence" value="ECO:0007669"/>
    <property type="project" value="InterPro"/>
</dbReference>
<keyword evidence="5 8" id="KW-0067">ATP-binding</keyword>
<dbReference type="FunFam" id="3.40.50.620:FF:000106">
    <property type="entry name" value="Glutamine-dependent NAD(+) synthetase"/>
    <property type="match status" value="1"/>
</dbReference>
<protein>
    <recommendedName>
        <fullName evidence="8 10">NH(3)-dependent NAD(+) synthetase</fullName>
        <ecNumber evidence="8 10">6.3.1.5</ecNumber>
    </recommendedName>
</protein>
<evidence type="ECO:0000256" key="2">
    <source>
        <dbReference type="ARBA" id="ARBA00022598"/>
    </source>
</evidence>
<dbReference type="Gene3D" id="3.40.50.620">
    <property type="entry name" value="HUPs"/>
    <property type="match status" value="1"/>
</dbReference>
<dbReference type="Pfam" id="PF02540">
    <property type="entry name" value="NAD_synthase"/>
    <property type="match status" value="1"/>
</dbReference>